<accession>A0A8S3YHM3</accession>
<dbReference type="Proteomes" id="UP000678393">
    <property type="component" value="Unassembled WGS sequence"/>
</dbReference>
<evidence type="ECO:0000313" key="2">
    <source>
        <dbReference type="Proteomes" id="UP000678393"/>
    </source>
</evidence>
<name>A0A8S3YHM3_9EUPU</name>
<comment type="caution">
    <text evidence="1">The sequence shown here is derived from an EMBL/GenBank/DDBJ whole genome shotgun (WGS) entry which is preliminary data.</text>
</comment>
<protein>
    <recommendedName>
        <fullName evidence="3">DUF3990 domain-containing protein</fullName>
    </recommendedName>
</protein>
<dbReference type="EMBL" id="CAJHNH020000001">
    <property type="protein sequence ID" value="CAG5114460.1"/>
    <property type="molecule type" value="Genomic_DNA"/>
</dbReference>
<proteinExistence type="predicted"/>
<keyword evidence="2" id="KW-1185">Reference proteome</keyword>
<dbReference type="OrthoDB" id="5947100at2759"/>
<dbReference type="InterPro" id="IPR025051">
    <property type="entry name" value="DUF3990"/>
</dbReference>
<dbReference type="Gene3D" id="3.90.175.10">
    <property type="entry name" value="Diphtheria Toxin, domain 1"/>
    <property type="match status" value="1"/>
</dbReference>
<gene>
    <name evidence="1" type="ORF">CUNI_LOCUS18</name>
</gene>
<evidence type="ECO:0000313" key="1">
    <source>
        <dbReference type="EMBL" id="CAG5114460.1"/>
    </source>
</evidence>
<sequence>MALLTDSIFPYEYERTGRWYRREIERPEFMEPGLRLVRTKVKMINFYRDSDSDISDIATTQAMVHTEPNEVVYYHGTTDTHATNILERGIDLKKSRARQDFSNGNGFYVTQDIDKAVEWAKRKARGGTGAIIAFRISKDLEREEPHLSLEVHTARREQLWRKVVSYFRKGVYDSEVVSLVQNQKFITGPVSDVRTTPYDFDQTCIRDADYAKRFGRLQNILFVIFIA</sequence>
<evidence type="ECO:0008006" key="3">
    <source>
        <dbReference type="Google" id="ProtNLM"/>
    </source>
</evidence>
<dbReference type="AlphaFoldDB" id="A0A8S3YHM3"/>
<reference evidence="1" key="1">
    <citation type="submission" date="2021-04" db="EMBL/GenBank/DDBJ databases">
        <authorList>
            <consortium name="Molecular Ecology Group"/>
        </authorList>
    </citation>
    <scope>NUCLEOTIDE SEQUENCE</scope>
</reference>
<organism evidence="1 2">
    <name type="scientific">Candidula unifasciata</name>
    <dbReference type="NCBI Taxonomy" id="100452"/>
    <lineage>
        <taxon>Eukaryota</taxon>
        <taxon>Metazoa</taxon>
        <taxon>Spiralia</taxon>
        <taxon>Lophotrochozoa</taxon>
        <taxon>Mollusca</taxon>
        <taxon>Gastropoda</taxon>
        <taxon>Heterobranchia</taxon>
        <taxon>Euthyneura</taxon>
        <taxon>Panpulmonata</taxon>
        <taxon>Eupulmonata</taxon>
        <taxon>Stylommatophora</taxon>
        <taxon>Helicina</taxon>
        <taxon>Helicoidea</taxon>
        <taxon>Geomitridae</taxon>
        <taxon>Candidula</taxon>
    </lineage>
</organism>
<dbReference type="SUPFAM" id="SSF56399">
    <property type="entry name" value="ADP-ribosylation"/>
    <property type="match status" value="1"/>
</dbReference>
<dbReference type="Pfam" id="PF13151">
    <property type="entry name" value="DUF3990"/>
    <property type="match status" value="1"/>
</dbReference>